<dbReference type="STRING" id="634771.SAMN04488128_1021012"/>
<accession>A0A1T4RC12</accession>
<sequence>MLYIQKHIIMKSLQAFVKLKRKEAGLTQQEFAEKTGVALTVVRKIEQGKNDLQLEKVNQVLKMFGHTLAPISLKQISKDEKGEDIL</sequence>
<dbReference type="GO" id="GO:0003677">
    <property type="term" value="F:DNA binding"/>
    <property type="evidence" value="ECO:0007669"/>
    <property type="project" value="InterPro"/>
</dbReference>
<evidence type="ECO:0000313" key="3">
    <source>
        <dbReference type="Proteomes" id="UP000190367"/>
    </source>
</evidence>
<reference evidence="3" key="1">
    <citation type="submission" date="2017-02" db="EMBL/GenBank/DDBJ databases">
        <authorList>
            <person name="Varghese N."/>
            <person name="Submissions S."/>
        </authorList>
    </citation>
    <scope>NUCLEOTIDE SEQUENCE [LARGE SCALE GENOMIC DNA]</scope>
    <source>
        <strain evidence="3">DSM 22224</strain>
    </source>
</reference>
<dbReference type="Gene3D" id="1.10.260.40">
    <property type="entry name" value="lambda repressor-like DNA-binding domains"/>
    <property type="match status" value="1"/>
</dbReference>
<dbReference type="SUPFAM" id="SSF47413">
    <property type="entry name" value="lambda repressor-like DNA-binding domains"/>
    <property type="match status" value="1"/>
</dbReference>
<dbReference type="InterPro" id="IPR001387">
    <property type="entry name" value="Cro/C1-type_HTH"/>
</dbReference>
<protein>
    <submittedName>
        <fullName evidence="2">Transcriptional regulator, y4mF family</fullName>
    </submittedName>
</protein>
<dbReference type="EMBL" id="FUWZ01000002">
    <property type="protein sequence ID" value="SKA13437.1"/>
    <property type="molecule type" value="Genomic_DNA"/>
</dbReference>
<feature type="domain" description="HTH cro/C1-type" evidence="1">
    <location>
        <begin position="17"/>
        <end position="71"/>
    </location>
</feature>
<keyword evidence="3" id="KW-1185">Reference proteome</keyword>
<dbReference type="Proteomes" id="UP000190367">
    <property type="component" value="Unassembled WGS sequence"/>
</dbReference>
<gene>
    <name evidence="2" type="ORF">SAMN04488128_1021012</name>
</gene>
<proteinExistence type="predicted"/>
<dbReference type="SMART" id="SM00530">
    <property type="entry name" value="HTH_XRE"/>
    <property type="match status" value="1"/>
</dbReference>
<name>A0A1T4RC12_9BACT</name>
<dbReference type="InterPro" id="IPR010982">
    <property type="entry name" value="Lambda_DNA-bd_dom_sf"/>
</dbReference>
<dbReference type="CDD" id="cd00093">
    <property type="entry name" value="HTH_XRE"/>
    <property type="match status" value="1"/>
</dbReference>
<organism evidence="2 3">
    <name type="scientific">Chitinophaga eiseniae</name>
    <dbReference type="NCBI Taxonomy" id="634771"/>
    <lineage>
        <taxon>Bacteria</taxon>
        <taxon>Pseudomonadati</taxon>
        <taxon>Bacteroidota</taxon>
        <taxon>Chitinophagia</taxon>
        <taxon>Chitinophagales</taxon>
        <taxon>Chitinophagaceae</taxon>
        <taxon>Chitinophaga</taxon>
    </lineage>
</organism>
<dbReference type="AlphaFoldDB" id="A0A1T4RC12"/>
<dbReference type="PROSITE" id="PS50943">
    <property type="entry name" value="HTH_CROC1"/>
    <property type="match status" value="1"/>
</dbReference>
<evidence type="ECO:0000313" key="2">
    <source>
        <dbReference type="EMBL" id="SKA13437.1"/>
    </source>
</evidence>
<dbReference type="Pfam" id="PF01381">
    <property type="entry name" value="HTH_3"/>
    <property type="match status" value="1"/>
</dbReference>
<evidence type="ECO:0000259" key="1">
    <source>
        <dbReference type="PROSITE" id="PS50943"/>
    </source>
</evidence>